<dbReference type="Pfam" id="PF24072">
    <property type="entry name" value="T7_gp14"/>
    <property type="match status" value="1"/>
</dbReference>
<dbReference type="AlphaFoldDB" id="A0A7L5BHB3"/>
<keyword evidence="2" id="KW-1185">Reference proteome</keyword>
<sequence>MCDFGLVLTAASTLVGAAGAKQSADANAAAQEYNAKVADMNATLAERRARNALERGREAEQLKRQEVSQLQGKQKAAMAANGVDLTFGSPLDTLVSTATLGEIDALTIRKNAANEAYDYKVDAVNKRSDAALSRANATNTKKAGNLAVASTVLTGAAKGFGDYSLRYGK</sequence>
<dbReference type="InterPro" id="IPR038996">
    <property type="entry name" value="Gp14"/>
</dbReference>
<accession>A0A7L5BHB3</accession>
<dbReference type="KEGG" id="roy:G3A56_09085"/>
<dbReference type="Proteomes" id="UP000464865">
    <property type="component" value="Chromosome M15-11"/>
</dbReference>
<evidence type="ECO:0000313" key="2">
    <source>
        <dbReference type="Proteomes" id="UP000464865"/>
    </source>
</evidence>
<protein>
    <submittedName>
        <fullName evidence="1">Uncharacterized protein</fullName>
    </submittedName>
</protein>
<name>A0A7L5BHB3_9HYPH</name>
<evidence type="ECO:0000313" key="1">
    <source>
        <dbReference type="EMBL" id="QIB38123.1"/>
    </source>
</evidence>
<dbReference type="EMBL" id="CP048632">
    <property type="protein sequence ID" value="QIB38123.1"/>
    <property type="molecule type" value="Genomic_DNA"/>
</dbReference>
<organism evidence="1 2">
    <name type="scientific">Rhizobium oryzihabitans</name>
    <dbReference type="NCBI Taxonomy" id="2267833"/>
    <lineage>
        <taxon>Bacteria</taxon>
        <taxon>Pseudomonadati</taxon>
        <taxon>Pseudomonadota</taxon>
        <taxon>Alphaproteobacteria</taxon>
        <taxon>Hyphomicrobiales</taxon>
        <taxon>Rhizobiaceae</taxon>
        <taxon>Rhizobium/Agrobacterium group</taxon>
        <taxon>Rhizobium</taxon>
    </lineage>
</organism>
<reference evidence="1 2" key="1">
    <citation type="submission" date="2020-02" db="EMBL/GenBank/DDBJ databases">
        <title>Plant-Promoting Endophytic Bacterium Rhizobium oryzihabitans sp. nov., Isolated from the Root of Rice.</title>
        <authorList>
            <person name="zhao J."/>
            <person name="Zhang G."/>
        </authorList>
    </citation>
    <scope>NUCLEOTIDE SEQUENCE [LARGE SCALE GENOMIC DNA]</scope>
    <source>
        <strain evidence="1 2">M15</strain>
    </source>
</reference>
<proteinExistence type="predicted"/>
<gene>
    <name evidence="1" type="ORF">G3A56_09085</name>
</gene>